<organism evidence="2 3">
    <name type="scientific">Arthrobacter horti</name>
    <dbReference type="NCBI Taxonomy" id="3068273"/>
    <lineage>
        <taxon>Bacteria</taxon>
        <taxon>Bacillati</taxon>
        <taxon>Actinomycetota</taxon>
        <taxon>Actinomycetes</taxon>
        <taxon>Micrococcales</taxon>
        <taxon>Micrococcaceae</taxon>
        <taxon>Arthrobacter</taxon>
    </lineage>
</organism>
<keyword evidence="2" id="KW-0418">Kinase</keyword>
<gene>
    <name evidence="2" type="ORF">Q9R02_05070</name>
</gene>
<protein>
    <submittedName>
        <fullName evidence="2">Diacylglycerol kinase family protein</fullName>
    </submittedName>
</protein>
<feature type="domain" description="DAGKc" evidence="1">
    <location>
        <begin position="4"/>
        <end position="136"/>
    </location>
</feature>
<comment type="caution">
    <text evidence="2">The sequence shown here is derived from an EMBL/GenBank/DDBJ whole genome shotgun (WGS) entry which is preliminary data.</text>
</comment>
<dbReference type="InterPro" id="IPR016064">
    <property type="entry name" value="NAD/diacylglycerol_kinase_sf"/>
</dbReference>
<dbReference type="Gene3D" id="2.60.200.40">
    <property type="match status" value="1"/>
</dbReference>
<dbReference type="Pfam" id="PF00781">
    <property type="entry name" value="DAGK_cat"/>
    <property type="match status" value="1"/>
</dbReference>
<dbReference type="EMBL" id="JAVALS010000002">
    <property type="protein sequence ID" value="MDP5226522.1"/>
    <property type="molecule type" value="Genomic_DNA"/>
</dbReference>
<dbReference type="SUPFAM" id="SSF111331">
    <property type="entry name" value="NAD kinase/diacylglycerol kinase-like"/>
    <property type="match status" value="1"/>
</dbReference>
<reference evidence="2 3" key="1">
    <citation type="submission" date="2023-08" db="EMBL/GenBank/DDBJ databases">
        <title>Arthrobacter horti sp. nov., isolated from forest soil.</title>
        <authorList>
            <person name="Park M."/>
        </authorList>
    </citation>
    <scope>NUCLEOTIDE SEQUENCE [LARGE SCALE GENOMIC DNA]</scope>
    <source>
        <strain evidence="2 3">YJM1</strain>
    </source>
</reference>
<evidence type="ECO:0000313" key="3">
    <source>
        <dbReference type="Proteomes" id="UP001232725"/>
    </source>
</evidence>
<name>A0ABT9IML6_9MICC</name>
<keyword evidence="2" id="KW-0808">Transferase</keyword>
<dbReference type="PROSITE" id="PS50146">
    <property type="entry name" value="DAGK"/>
    <property type="match status" value="1"/>
</dbReference>
<evidence type="ECO:0000259" key="1">
    <source>
        <dbReference type="PROSITE" id="PS50146"/>
    </source>
</evidence>
<dbReference type="InterPro" id="IPR017438">
    <property type="entry name" value="ATP-NAD_kinase_N"/>
</dbReference>
<dbReference type="RefSeq" id="WP_305995567.1">
    <property type="nucleotide sequence ID" value="NZ_JAVALS010000002.1"/>
</dbReference>
<dbReference type="Proteomes" id="UP001232725">
    <property type="component" value="Unassembled WGS sequence"/>
</dbReference>
<keyword evidence="3" id="KW-1185">Reference proteome</keyword>
<proteinExistence type="predicted"/>
<evidence type="ECO:0000313" key="2">
    <source>
        <dbReference type="EMBL" id="MDP5226522.1"/>
    </source>
</evidence>
<dbReference type="InterPro" id="IPR001206">
    <property type="entry name" value="Diacylglycerol_kinase_cat_dom"/>
</dbReference>
<accession>A0ABT9IML6</accession>
<dbReference type="Gene3D" id="3.40.50.10330">
    <property type="entry name" value="Probable inorganic polyphosphate/atp-NAD kinase, domain 1"/>
    <property type="match status" value="1"/>
</dbReference>
<sequence length="297" mass="31277">MPERAFDRIVLIFNPAPGGTPAAAAARLHAVLRERLPGTPVRLAPTAGPGHGRVLARSEAELPGDGRPLLISVSGDGGYHDVVNGAMEGGGRAVCAVLGAGNANDHRRSTRTEPLLRAIERGHLRHIDLLRLQVGEGSDGWSRWAHSYVGFGLTPRMAIGIERGVKGRYSELVSVARVLRSLAPIEITRTDGATAVLDSLILANVTGVAKYGRISAGPSPDDGLFEVLLLPHAAKWRIGLMTLRAVTIGLEPEASVARYGFTSPHAIPLQIDGEVLEVPAGASVLVESVPRTLVTLG</sequence>
<dbReference type="GO" id="GO:0016301">
    <property type="term" value="F:kinase activity"/>
    <property type="evidence" value="ECO:0007669"/>
    <property type="project" value="UniProtKB-KW"/>
</dbReference>